<evidence type="ECO:0000256" key="4">
    <source>
        <dbReference type="ARBA" id="ARBA00022475"/>
    </source>
</evidence>
<dbReference type="InterPro" id="IPR005495">
    <property type="entry name" value="LptG/LptF_permease"/>
</dbReference>
<evidence type="ECO:0000256" key="5">
    <source>
        <dbReference type="ARBA" id="ARBA00022692"/>
    </source>
</evidence>
<protein>
    <submittedName>
        <fullName evidence="10">LPS export ABC transporter permease LptG</fullName>
    </submittedName>
</protein>
<dbReference type="RefSeq" id="WP_182806960.1">
    <property type="nucleotide sequence ID" value="NZ_JACJFM010000001.1"/>
</dbReference>
<comment type="subunit">
    <text evidence="8">Component of the lipopolysaccharide transport and assembly complex. The LptBFG transporter is composed of two ATP-binding proteins (LptB) and two transmembrane proteins (LptF and LptG).</text>
</comment>
<evidence type="ECO:0000256" key="7">
    <source>
        <dbReference type="ARBA" id="ARBA00023136"/>
    </source>
</evidence>
<dbReference type="InterPro" id="IPR030923">
    <property type="entry name" value="LptG"/>
</dbReference>
<dbReference type="Proteomes" id="UP000565262">
    <property type="component" value="Unassembled WGS sequence"/>
</dbReference>
<organism evidence="10 11">
    <name type="scientific">Oceanospirillum sediminis</name>
    <dbReference type="NCBI Taxonomy" id="2760088"/>
    <lineage>
        <taxon>Bacteria</taxon>
        <taxon>Pseudomonadati</taxon>
        <taxon>Pseudomonadota</taxon>
        <taxon>Gammaproteobacteria</taxon>
        <taxon>Oceanospirillales</taxon>
        <taxon>Oceanospirillaceae</taxon>
        <taxon>Oceanospirillum</taxon>
    </lineage>
</organism>
<dbReference type="PANTHER" id="PTHR33529:SF2">
    <property type="entry name" value="LIPOPOLYSACCHARIDE EXPORT SYSTEM PERMEASE PROTEIN LPTG"/>
    <property type="match status" value="1"/>
</dbReference>
<name>A0A839IJ33_9GAMM</name>
<accession>A0A839IJ33</accession>
<dbReference type="Pfam" id="PF03739">
    <property type="entry name" value="LptF_LptG"/>
    <property type="match status" value="1"/>
</dbReference>
<dbReference type="GO" id="GO:0043190">
    <property type="term" value="C:ATP-binding cassette (ABC) transporter complex"/>
    <property type="evidence" value="ECO:0007669"/>
    <property type="project" value="InterPro"/>
</dbReference>
<dbReference type="EMBL" id="JACJFM010000001">
    <property type="protein sequence ID" value="MBB1485185.1"/>
    <property type="molecule type" value="Genomic_DNA"/>
</dbReference>
<dbReference type="PANTHER" id="PTHR33529">
    <property type="entry name" value="SLR0882 PROTEIN-RELATED"/>
    <property type="match status" value="1"/>
</dbReference>
<feature type="transmembrane region" description="Helical" evidence="9">
    <location>
        <begin position="303"/>
        <end position="320"/>
    </location>
</feature>
<feature type="transmembrane region" description="Helical" evidence="9">
    <location>
        <begin position="273"/>
        <end position="291"/>
    </location>
</feature>
<evidence type="ECO:0000256" key="9">
    <source>
        <dbReference type="SAM" id="Phobius"/>
    </source>
</evidence>
<keyword evidence="4" id="KW-1003">Cell membrane</keyword>
<keyword evidence="6 9" id="KW-1133">Transmembrane helix</keyword>
<feature type="transmembrane region" description="Helical" evidence="9">
    <location>
        <begin position="12"/>
        <end position="33"/>
    </location>
</feature>
<gene>
    <name evidence="10" type="primary">lptG</name>
    <name evidence="10" type="ORF">H4O21_00940</name>
</gene>
<evidence type="ECO:0000256" key="2">
    <source>
        <dbReference type="ARBA" id="ARBA00004651"/>
    </source>
</evidence>
<comment type="function">
    <text evidence="1">Part of the ABC transporter complex LptBFG involved in the translocation of lipopolysaccharide (LPS) from the inner membrane to the outer membrane.</text>
</comment>
<keyword evidence="11" id="KW-1185">Reference proteome</keyword>
<comment type="caution">
    <text evidence="10">The sequence shown here is derived from an EMBL/GenBank/DDBJ whole genome shotgun (WGS) entry which is preliminary data.</text>
</comment>
<comment type="similarity">
    <text evidence="3">Belongs to the LptF/LptG family.</text>
</comment>
<feature type="transmembrane region" description="Helical" evidence="9">
    <location>
        <begin position="332"/>
        <end position="350"/>
    </location>
</feature>
<evidence type="ECO:0000256" key="1">
    <source>
        <dbReference type="ARBA" id="ARBA00002265"/>
    </source>
</evidence>
<keyword evidence="5 9" id="KW-0812">Transmembrane</keyword>
<evidence type="ECO:0000313" key="10">
    <source>
        <dbReference type="EMBL" id="MBB1485185.1"/>
    </source>
</evidence>
<comment type="subcellular location">
    <subcellularLocation>
        <location evidence="2">Cell membrane</location>
        <topology evidence="2">Multi-pass membrane protein</topology>
    </subcellularLocation>
</comment>
<feature type="transmembrane region" description="Helical" evidence="9">
    <location>
        <begin position="94"/>
        <end position="116"/>
    </location>
</feature>
<proteinExistence type="inferred from homology"/>
<evidence type="ECO:0000256" key="8">
    <source>
        <dbReference type="ARBA" id="ARBA00026081"/>
    </source>
</evidence>
<dbReference type="GO" id="GO:0015920">
    <property type="term" value="P:lipopolysaccharide transport"/>
    <property type="evidence" value="ECO:0007669"/>
    <property type="project" value="TreeGrafter"/>
</dbReference>
<dbReference type="AlphaFoldDB" id="A0A839IJ33"/>
<reference evidence="10 11" key="1">
    <citation type="submission" date="2020-08" db="EMBL/GenBank/DDBJ databases">
        <title>Oceanospirillum sp. nov. isolated from marine sediment.</title>
        <authorList>
            <person name="Ji X."/>
        </authorList>
    </citation>
    <scope>NUCLEOTIDE SEQUENCE [LARGE SCALE GENOMIC DNA]</scope>
    <source>
        <strain evidence="10 11">D5</strain>
    </source>
</reference>
<evidence type="ECO:0000256" key="6">
    <source>
        <dbReference type="ARBA" id="ARBA00022989"/>
    </source>
</evidence>
<dbReference type="GO" id="GO:0055085">
    <property type="term" value="P:transmembrane transport"/>
    <property type="evidence" value="ECO:0007669"/>
    <property type="project" value="InterPro"/>
</dbReference>
<keyword evidence="7 9" id="KW-0472">Membrane</keyword>
<feature type="transmembrane region" description="Helical" evidence="9">
    <location>
        <begin position="63"/>
        <end position="82"/>
    </location>
</feature>
<sequence>MKTLDRYIARNVLGAVLVVQTLLLGLDFLLALVNELDNLNETYQITNALYFVTMTLPRRFYDLVPVSVMVGSLIGLGALASSNELSVIRAAGVSIVRIIVSVMKPMMLLMALTFVVGEFIAPQTEVTGQNYRILKRSGNTMVKSESGVWHRDGNEYFYFSSIQANGQLFGVSRYEFNEENQELKSIAYAEYGVYQDDHWLLKGVQVSEVNDDGVFTGRTPEWVWKTDLTPDLIKMIIITPRYLAPSELWQYGQYLKERGLKSHEHMLAFWQKMLMPLTLSSLVLVAASFVFGPLRSAPAGTRVFSGVVVGLLVKYLQDILGPASVVYGFEPVWAILLPALGCALYGAILIRRSG</sequence>
<evidence type="ECO:0000313" key="11">
    <source>
        <dbReference type="Proteomes" id="UP000565262"/>
    </source>
</evidence>
<evidence type="ECO:0000256" key="3">
    <source>
        <dbReference type="ARBA" id="ARBA00007725"/>
    </source>
</evidence>
<dbReference type="NCBIfam" id="TIGR04408">
    <property type="entry name" value="LptG_lptG"/>
    <property type="match status" value="1"/>
</dbReference>